<evidence type="ECO:0000313" key="4">
    <source>
        <dbReference type="Proteomes" id="UP000756132"/>
    </source>
</evidence>
<evidence type="ECO:0000256" key="2">
    <source>
        <dbReference type="SAM" id="SignalP"/>
    </source>
</evidence>
<dbReference type="GeneID" id="71984329"/>
<feature type="signal peptide" evidence="2">
    <location>
        <begin position="1"/>
        <end position="18"/>
    </location>
</feature>
<evidence type="ECO:0000313" key="3">
    <source>
        <dbReference type="EMBL" id="UJO16125.1"/>
    </source>
</evidence>
<feature type="region of interest" description="Disordered" evidence="1">
    <location>
        <begin position="148"/>
        <end position="331"/>
    </location>
</feature>
<dbReference type="Proteomes" id="UP000756132">
    <property type="component" value="Chromosome 4"/>
</dbReference>
<feature type="compositionally biased region" description="Acidic residues" evidence="1">
    <location>
        <begin position="288"/>
        <end position="299"/>
    </location>
</feature>
<feature type="compositionally biased region" description="Acidic residues" evidence="1">
    <location>
        <begin position="209"/>
        <end position="224"/>
    </location>
</feature>
<dbReference type="KEGG" id="ffu:CLAFUR5_04451"/>
<organism evidence="3 4">
    <name type="scientific">Passalora fulva</name>
    <name type="common">Tomato leaf mold</name>
    <name type="synonym">Cladosporium fulvum</name>
    <dbReference type="NCBI Taxonomy" id="5499"/>
    <lineage>
        <taxon>Eukaryota</taxon>
        <taxon>Fungi</taxon>
        <taxon>Dikarya</taxon>
        <taxon>Ascomycota</taxon>
        <taxon>Pezizomycotina</taxon>
        <taxon>Dothideomycetes</taxon>
        <taxon>Dothideomycetidae</taxon>
        <taxon>Mycosphaerellales</taxon>
        <taxon>Mycosphaerellaceae</taxon>
        <taxon>Fulvia</taxon>
    </lineage>
</organism>
<dbReference type="EMBL" id="CP090166">
    <property type="protein sequence ID" value="UJO16125.1"/>
    <property type="molecule type" value="Genomic_DNA"/>
</dbReference>
<protein>
    <submittedName>
        <fullName evidence="3">Uncharacterized protein</fullName>
    </submittedName>
</protein>
<feature type="chain" id="PRO_5040172009" evidence="2">
    <location>
        <begin position="19"/>
        <end position="350"/>
    </location>
</feature>
<evidence type="ECO:0000256" key="1">
    <source>
        <dbReference type="SAM" id="MobiDB-lite"/>
    </source>
</evidence>
<proteinExistence type="predicted"/>
<feature type="compositionally biased region" description="Acidic residues" evidence="1">
    <location>
        <begin position="233"/>
        <end position="247"/>
    </location>
</feature>
<feature type="compositionally biased region" description="Acidic residues" evidence="1">
    <location>
        <begin position="155"/>
        <end position="192"/>
    </location>
</feature>
<sequence>MRSQLFLSWLAIVSIVTAQISRFDEETPDGIEDQPAVRHALADEDGDIPAFSDDQEIDTSLDGYDHESVARDLRENNRAKRAPLDIRDTLADEAINMIHEYGQGVDVSLDGYDHDAVARDVEDGPLENVERGLGFEAARRLGRMKPHYVQHGERDEEVEIDEDGEDDGPWVDLDAYDEGDVEERDADDEDVGDGLKDEGDTPLVTFERDVEDEDPGDGLDDEGDTPLVTLERDVEDEGDDAHDDIDTSLEGYDHSLLDRDSSYEYYDPDEAFHDGAYDSGDAELGSEQVEEQDEEQDAAEQERVVQKGPPTMRRRGLVDGDQEAEEEDDDAGLWSAWSTVRRWVDDLMDG</sequence>
<keyword evidence="2" id="KW-0732">Signal</keyword>
<accession>A0A9Q8P7G6</accession>
<feature type="compositionally biased region" description="Acidic residues" evidence="1">
    <location>
        <begin position="320"/>
        <end position="331"/>
    </location>
</feature>
<dbReference type="AlphaFoldDB" id="A0A9Q8P7G6"/>
<dbReference type="OrthoDB" id="3645550at2759"/>
<feature type="compositionally biased region" description="Basic and acidic residues" evidence="1">
    <location>
        <begin position="251"/>
        <end position="262"/>
    </location>
</feature>
<gene>
    <name evidence="3" type="ORF">CLAFUR5_04451</name>
</gene>
<name>A0A9Q8P7G6_PASFU</name>
<keyword evidence="4" id="KW-1185">Reference proteome</keyword>
<reference evidence="3" key="1">
    <citation type="submission" date="2021-12" db="EMBL/GenBank/DDBJ databases">
        <authorList>
            <person name="Zaccaron A."/>
            <person name="Stergiopoulos I."/>
        </authorList>
    </citation>
    <scope>NUCLEOTIDE SEQUENCE</scope>
    <source>
        <strain evidence="3">Race5_Kim</strain>
    </source>
</reference>
<reference evidence="3" key="2">
    <citation type="journal article" date="2022" name="Microb. Genom.">
        <title>A chromosome-scale genome assembly of the tomato pathogen Cladosporium fulvum reveals a compartmentalized genome architecture and the presence of a dispensable chromosome.</title>
        <authorList>
            <person name="Zaccaron A.Z."/>
            <person name="Chen L.H."/>
            <person name="Samaras A."/>
            <person name="Stergiopoulos I."/>
        </authorList>
    </citation>
    <scope>NUCLEOTIDE SEQUENCE</scope>
    <source>
        <strain evidence="3">Race5_Kim</strain>
    </source>
</reference>
<dbReference type="RefSeq" id="XP_047760491.1">
    <property type="nucleotide sequence ID" value="XM_047903599.1"/>
</dbReference>